<feature type="compositionally biased region" description="Gly residues" evidence="1">
    <location>
        <begin position="359"/>
        <end position="369"/>
    </location>
</feature>
<feature type="region of interest" description="Disordered" evidence="1">
    <location>
        <begin position="630"/>
        <end position="681"/>
    </location>
</feature>
<feature type="region of interest" description="Disordered" evidence="1">
    <location>
        <begin position="502"/>
        <end position="535"/>
    </location>
</feature>
<evidence type="ECO:0000256" key="1">
    <source>
        <dbReference type="SAM" id="MobiDB-lite"/>
    </source>
</evidence>
<organism evidence="2 3">
    <name type="scientific">Marasmius tenuissimus</name>
    <dbReference type="NCBI Taxonomy" id="585030"/>
    <lineage>
        <taxon>Eukaryota</taxon>
        <taxon>Fungi</taxon>
        <taxon>Dikarya</taxon>
        <taxon>Basidiomycota</taxon>
        <taxon>Agaricomycotina</taxon>
        <taxon>Agaricomycetes</taxon>
        <taxon>Agaricomycetidae</taxon>
        <taxon>Agaricales</taxon>
        <taxon>Marasmiineae</taxon>
        <taxon>Marasmiaceae</taxon>
        <taxon>Marasmius</taxon>
    </lineage>
</organism>
<feature type="region of interest" description="Disordered" evidence="1">
    <location>
        <begin position="579"/>
        <end position="602"/>
    </location>
</feature>
<gene>
    <name evidence="2" type="ORF">AAF712_012861</name>
</gene>
<reference evidence="2 3" key="1">
    <citation type="submission" date="2024-05" db="EMBL/GenBank/DDBJ databases">
        <title>A draft genome resource for the thread blight pathogen Marasmius tenuissimus strain MS-2.</title>
        <authorList>
            <person name="Yulfo-Soto G.E."/>
            <person name="Baruah I.K."/>
            <person name="Amoako-Attah I."/>
            <person name="Bukari Y."/>
            <person name="Meinhardt L.W."/>
            <person name="Bailey B.A."/>
            <person name="Cohen S.P."/>
        </authorList>
    </citation>
    <scope>NUCLEOTIDE SEQUENCE [LARGE SCALE GENOMIC DNA]</scope>
    <source>
        <strain evidence="2 3">MS-2</strain>
    </source>
</reference>
<feature type="compositionally biased region" description="Acidic residues" evidence="1">
    <location>
        <begin position="299"/>
        <end position="316"/>
    </location>
</feature>
<proteinExistence type="predicted"/>
<evidence type="ECO:0000313" key="2">
    <source>
        <dbReference type="EMBL" id="KAL0060356.1"/>
    </source>
</evidence>
<feature type="region of interest" description="Disordered" evidence="1">
    <location>
        <begin position="262"/>
        <end position="285"/>
    </location>
</feature>
<feature type="compositionally biased region" description="Basic and acidic residues" evidence="1">
    <location>
        <begin position="664"/>
        <end position="680"/>
    </location>
</feature>
<sequence>MAQPVFDDHPLGQYLREAGETSGLMPGGTPELMGTLEEEDDISLEDLEEIEKAERLLEEFLETLDTLNDLIVAGNVWDSVVQEVMTKLEKDEKQSVTHLSPLQKHKLILNLRSASMIYSSNTPTSPRSSLRVALHSTLLTTQNQSDNVRQLLSALASQSELSQISYMYAPPSPVPSRNPSSSFPTTHTSSSSSSPASRPFSLPTRRRTISNPKLHPGMTPADKRATWNGSYAFLADAGSPTMQILKRREKRRSDLTALLQTTSSFSAPVTPSRSTPGSPDLGLGLAGVNEETELAYLNEDTEEEDGDGEGEGESDGDSLGGSDSFGMAALELQRKRKLGGMQTLTALPTRLNRRRSWNRGGGGGGGGGESYSTTATPGSVPHPSHHHPRSPLSPIGHSASRYTGVQPPRHPLSLSALRQALQGALSSKRYACSHLLALRFGKEERDDEVYWEDVRSVMGLLTTTLTDAGVRLTEALEEVERMRLQDEQPTPAFGGMRVLLDSEGEGEGEGEGEEEGKGDGIFGKQQQRHRRTKSKLALSSSIGFAPMPSHVARFAAHVDAISTALEDAREQLEQCVASLRKEEEEEEEECHSRGHEEDDSHPALQAYERLRRELGLALRECERGREHLTDVVHPRVDHSDEEEDDEHADLPGLGHDGSDDLDDKPEPAEHEHHHQSHPEPEVTVVNAADGNMDDVTSHLLFTATTEHLPPPGIEQVYEGDSGNVGAFKREKSKLSREERIALVKKARESGKRLSDLGIQLPVMMDEHCESAPKMERWGPGGEVVQELKDVIWKVGERRRKMTDGLGHVGPPLLRPGDVR</sequence>
<dbReference type="EMBL" id="JBBXMP010000180">
    <property type="protein sequence ID" value="KAL0060356.1"/>
    <property type="molecule type" value="Genomic_DNA"/>
</dbReference>
<comment type="caution">
    <text evidence="2">The sequence shown here is derived from an EMBL/GenBank/DDBJ whole genome shotgun (WGS) entry which is preliminary data.</text>
</comment>
<feature type="compositionally biased region" description="Basic and acidic residues" evidence="1">
    <location>
        <begin position="590"/>
        <end position="601"/>
    </location>
</feature>
<dbReference type="Proteomes" id="UP001437256">
    <property type="component" value="Unassembled WGS sequence"/>
</dbReference>
<name>A0ABR2ZFK9_9AGAR</name>
<feature type="compositionally biased region" description="Acidic residues" evidence="1">
    <location>
        <begin position="502"/>
        <end position="516"/>
    </location>
</feature>
<evidence type="ECO:0000313" key="3">
    <source>
        <dbReference type="Proteomes" id="UP001437256"/>
    </source>
</evidence>
<feature type="region of interest" description="Disordered" evidence="1">
    <location>
        <begin position="167"/>
        <end position="222"/>
    </location>
</feature>
<accession>A0ABR2ZFK9</accession>
<feature type="compositionally biased region" description="Polar residues" evidence="1">
    <location>
        <begin position="262"/>
        <end position="277"/>
    </location>
</feature>
<protein>
    <submittedName>
        <fullName evidence="2">Uncharacterized protein</fullName>
    </submittedName>
</protein>
<feature type="compositionally biased region" description="Low complexity" evidence="1">
    <location>
        <begin position="177"/>
        <end position="203"/>
    </location>
</feature>
<feature type="region of interest" description="Disordered" evidence="1">
    <location>
        <begin position="299"/>
        <end position="324"/>
    </location>
</feature>
<keyword evidence="3" id="KW-1185">Reference proteome</keyword>
<feature type="region of interest" description="Disordered" evidence="1">
    <location>
        <begin position="340"/>
        <end position="404"/>
    </location>
</feature>